<evidence type="ECO:0000256" key="1">
    <source>
        <dbReference type="SAM" id="MobiDB-lite"/>
    </source>
</evidence>
<organism evidence="2 3">
    <name type="scientific">Aspergillus leporis</name>
    <dbReference type="NCBI Taxonomy" id="41062"/>
    <lineage>
        <taxon>Eukaryota</taxon>
        <taxon>Fungi</taxon>
        <taxon>Dikarya</taxon>
        <taxon>Ascomycota</taxon>
        <taxon>Pezizomycotina</taxon>
        <taxon>Eurotiomycetes</taxon>
        <taxon>Eurotiomycetidae</taxon>
        <taxon>Eurotiales</taxon>
        <taxon>Aspergillaceae</taxon>
        <taxon>Aspergillus</taxon>
        <taxon>Aspergillus subgen. Circumdati</taxon>
    </lineage>
</organism>
<protein>
    <submittedName>
        <fullName evidence="2">Uncharacterized protein</fullName>
    </submittedName>
</protein>
<proteinExistence type="predicted"/>
<keyword evidence="3" id="KW-1185">Reference proteome</keyword>
<accession>A0A5N5X3Q9</accession>
<dbReference type="EMBL" id="ML732206">
    <property type="protein sequence ID" value="KAB8074687.1"/>
    <property type="molecule type" value="Genomic_DNA"/>
</dbReference>
<name>A0A5N5X3Q9_9EURO</name>
<gene>
    <name evidence="2" type="ORF">BDV29DRAFT_173367</name>
</gene>
<dbReference type="AlphaFoldDB" id="A0A5N5X3Q9"/>
<sequence>MIKVVVFPPCMPKASLHCRSVDTDISDSTQPTESARSPFRRLQANPPKSRGLINCGRHRRPGVLDGGPLTLNRLGFAPASKWLAPGPSQPLDRTGGTGM</sequence>
<feature type="region of interest" description="Disordered" evidence="1">
    <location>
        <begin position="22"/>
        <end position="66"/>
    </location>
</feature>
<evidence type="ECO:0000313" key="2">
    <source>
        <dbReference type="EMBL" id="KAB8074687.1"/>
    </source>
</evidence>
<reference evidence="2 3" key="1">
    <citation type="submission" date="2019-04" db="EMBL/GenBank/DDBJ databases">
        <title>Friends and foes A comparative genomics study of 23 Aspergillus species from section Flavi.</title>
        <authorList>
            <consortium name="DOE Joint Genome Institute"/>
            <person name="Kjaerbolling I."/>
            <person name="Vesth T."/>
            <person name="Frisvad J.C."/>
            <person name="Nybo J.L."/>
            <person name="Theobald S."/>
            <person name="Kildgaard S."/>
            <person name="Isbrandt T."/>
            <person name="Kuo A."/>
            <person name="Sato A."/>
            <person name="Lyhne E.K."/>
            <person name="Kogle M.E."/>
            <person name="Wiebenga A."/>
            <person name="Kun R.S."/>
            <person name="Lubbers R.J."/>
            <person name="Makela M.R."/>
            <person name="Barry K."/>
            <person name="Chovatia M."/>
            <person name="Clum A."/>
            <person name="Daum C."/>
            <person name="Haridas S."/>
            <person name="He G."/>
            <person name="LaButti K."/>
            <person name="Lipzen A."/>
            <person name="Mondo S."/>
            <person name="Riley R."/>
            <person name="Salamov A."/>
            <person name="Simmons B.A."/>
            <person name="Magnuson J.K."/>
            <person name="Henrissat B."/>
            <person name="Mortensen U.H."/>
            <person name="Larsen T.O."/>
            <person name="Devries R.P."/>
            <person name="Grigoriev I.V."/>
            <person name="Machida M."/>
            <person name="Baker S.E."/>
            <person name="Andersen M.R."/>
        </authorList>
    </citation>
    <scope>NUCLEOTIDE SEQUENCE [LARGE SCALE GENOMIC DNA]</scope>
    <source>
        <strain evidence="2 3">CBS 151.66</strain>
    </source>
</reference>
<evidence type="ECO:0000313" key="3">
    <source>
        <dbReference type="Proteomes" id="UP000326565"/>
    </source>
</evidence>
<dbReference type="Proteomes" id="UP000326565">
    <property type="component" value="Unassembled WGS sequence"/>
</dbReference>
<feature type="compositionally biased region" description="Polar residues" evidence="1">
    <location>
        <begin position="26"/>
        <end position="35"/>
    </location>
</feature>
<dbReference type="OrthoDB" id="10310802at2759"/>